<evidence type="ECO:0000256" key="5">
    <source>
        <dbReference type="ARBA" id="ARBA00023242"/>
    </source>
</evidence>
<evidence type="ECO:0000256" key="1">
    <source>
        <dbReference type="ARBA" id="ARBA00004123"/>
    </source>
</evidence>
<dbReference type="PANTHER" id="PTHR46481:SF10">
    <property type="entry name" value="ZINC FINGER BED DOMAIN-CONTAINING PROTEIN 39"/>
    <property type="match status" value="1"/>
</dbReference>
<sequence>MDLRKPLAALGHSLPRSVVGIRDQVLEYGQQLRQDITRNLSIIKSKGQYFSLTLDEWTSLQNKRYLNINIHGIGFFWNLGLVRIKGRFSSEACSKIISLKLKEFGIEFETDVISITTDGCSMMKKLGKIIPTSQQLCYAHGLQDVIQDVIYQKQLSETEEIYSSTSETDEDEDEDMEMFDDFNDDGFIVSESMDPQNALALNFDISKIVTKVRRIVKIFKRSPLKNETLQTRDTNLITAEATIKFLLEDIQKSNTHYHAQILEALSQRMVQERYTEVSAILQYLHNPSARLVKKTVVNTFCADLLSRTRRKGIEDEEHVSEEVSMVPYSPNTAESISDLDDISLVKRLQLAIDASMKKPEDIQVQH</sequence>
<dbReference type="InterPro" id="IPR012337">
    <property type="entry name" value="RNaseH-like_sf"/>
</dbReference>
<evidence type="ECO:0000313" key="6">
    <source>
        <dbReference type="EMBL" id="KAI6658967.1"/>
    </source>
</evidence>
<dbReference type="AlphaFoldDB" id="A0AAV7KCI9"/>
<comment type="subcellular location">
    <subcellularLocation>
        <location evidence="1">Nucleus</location>
    </subcellularLocation>
</comment>
<dbReference type="EMBL" id="JAKMXF010000066">
    <property type="protein sequence ID" value="KAI6658967.1"/>
    <property type="molecule type" value="Genomic_DNA"/>
</dbReference>
<keyword evidence="2" id="KW-0479">Metal-binding</keyword>
<organism evidence="6 7">
    <name type="scientific">Oopsacas minuta</name>
    <dbReference type="NCBI Taxonomy" id="111878"/>
    <lineage>
        <taxon>Eukaryota</taxon>
        <taxon>Metazoa</taxon>
        <taxon>Porifera</taxon>
        <taxon>Hexactinellida</taxon>
        <taxon>Hexasterophora</taxon>
        <taxon>Lyssacinosida</taxon>
        <taxon>Leucopsacidae</taxon>
        <taxon>Oopsacas</taxon>
    </lineage>
</organism>
<dbReference type="GO" id="GO:0005634">
    <property type="term" value="C:nucleus"/>
    <property type="evidence" value="ECO:0007669"/>
    <property type="project" value="UniProtKB-SubCell"/>
</dbReference>
<dbReference type="Proteomes" id="UP001165289">
    <property type="component" value="Unassembled WGS sequence"/>
</dbReference>
<evidence type="ECO:0000313" key="7">
    <source>
        <dbReference type="Proteomes" id="UP001165289"/>
    </source>
</evidence>
<keyword evidence="5" id="KW-0539">Nucleus</keyword>
<accession>A0AAV7KCI9</accession>
<name>A0AAV7KCI9_9METZ</name>
<dbReference type="InterPro" id="IPR052035">
    <property type="entry name" value="ZnF_BED_domain_contain"/>
</dbReference>
<gene>
    <name evidence="6" type="ORF">LOD99_14643</name>
</gene>
<comment type="caution">
    <text evidence="6">The sequence shown here is derived from an EMBL/GenBank/DDBJ whole genome shotgun (WGS) entry which is preliminary data.</text>
</comment>
<reference evidence="6 7" key="1">
    <citation type="journal article" date="2023" name="BMC Biol.">
        <title>The compact genome of the sponge Oopsacas minuta (Hexactinellida) is lacking key metazoan core genes.</title>
        <authorList>
            <person name="Santini S."/>
            <person name="Schenkelaars Q."/>
            <person name="Jourda C."/>
            <person name="Duchesne M."/>
            <person name="Belahbib H."/>
            <person name="Rocher C."/>
            <person name="Selva M."/>
            <person name="Riesgo A."/>
            <person name="Vervoort M."/>
            <person name="Leys S.P."/>
            <person name="Kodjabachian L."/>
            <person name="Le Bivic A."/>
            <person name="Borchiellini C."/>
            <person name="Claverie J.M."/>
            <person name="Renard E."/>
        </authorList>
    </citation>
    <scope>NUCLEOTIDE SEQUENCE [LARGE SCALE GENOMIC DNA]</scope>
    <source>
        <strain evidence="6">SPO-2</strain>
    </source>
</reference>
<keyword evidence="3" id="KW-0863">Zinc-finger</keyword>
<evidence type="ECO:0008006" key="8">
    <source>
        <dbReference type="Google" id="ProtNLM"/>
    </source>
</evidence>
<keyword evidence="7" id="KW-1185">Reference proteome</keyword>
<evidence type="ECO:0000256" key="2">
    <source>
        <dbReference type="ARBA" id="ARBA00022723"/>
    </source>
</evidence>
<evidence type="ECO:0000256" key="4">
    <source>
        <dbReference type="ARBA" id="ARBA00022833"/>
    </source>
</evidence>
<protein>
    <recommendedName>
        <fullName evidence="8">Transposase</fullName>
    </recommendedName>
</protein>
<dbReference type="PANTHER" id="PTHR46481">
    <property type="entry name" value="ZINC FINGER BED DOMAIN-CONTAINING PROTEIN 4"/>
    <property type="match status" value="1"/>
</dbReference>
<evidence type="ECO:0000256" key="3">
    <source>
        <dbReference type="ARBA" id="ARBA00022771"/>
    </source>
</evidence>
<proteinExistence type="predicted"/>
<keyword evidence="4" id="KW-0862">Zinc</keyword>
<dbReference type="GO" id="GO:0008270">
    <property type="term" value="F:zinc ion binding"/>
    <property type="evidence" value="ECO:0007669"/>
    <property type="project" value="UniProtKB-KW"/>
</dbReference>
<dbReference type="SUPFAM" id="SSF53098">
    <property type="entry name" value="Ribonuclease H-like"/>
    <property type="match status" value="1"/>
</dbReference>